<dbReference type="EMBL" id="PCQY01000026">
    <property type="protein sequence ID" value="PIP04528.1"/>
    <property type="molecule type" value="Genomic_DNA"/>
</dbReference>
<sequence length="292" mass="33318">MDKLKGLHTNFITHLKKRGKATATVTAYSKDIEQLLSHIENLGREVAVNIKKDDLDHFLETLRKTNYTPKSISRKINATRTFFRFLMDDKIITSNPAQLISHPKLDPKDPRILSKTEYMALRAAAKSDARSAAMVEVLLQTGVRISELANIRFPDVTFGEKGKSGSLYVPRVETKEERNIPLNNAVQEAIKEYLKIRPKSKKDYLFITKTGNPLLIRNIRATIDRLFKLAGVERVKVNDLRHTFVVHQLRMGVSITHLSKIAGHKRISTTEKYLKFVGQKLEAYEKPTLVEL</sequence>
<feature type="domain" description="Tyr recombinase" evidence="5">
    <location>
        <begin position="108"/>
        <end position="286"/>
    </location>
</feature>
<dbReference type="InterPro" id="IPR010998">
    <property type="entry name" value="Integrase_recombinase_N"/>
</dbReference>
<evidence type="ECO:0000256" key="1">
    <source>
        <dbReference type="ARBA" id="ARBA00022908"/>
    </source>
</evidence>
<organism evidence="7 8">
    <name type="scientific">candidate division WWE3 bacterium CG23_combo_of_CG06-09_8_20_14_all_40_14</name>
    <dbReference type="NCBI Taxonomy" id="1975095"/>
    <lineage>
        <taxon>Bacteria</taxon>
        <taxon>Katanobacteria</taxon>
    </lineage>
</organism>
<comment type="caution">
    <text evidence="7">The sequence shown here is derived from an EMBL/GenBank/DDBJ whole genome shotgun (WGS) entry which is preliminary data.</text>
</comment>
<dbReference type="PANTHER" id="PTHR30349">
    <property type="entry name" value="PHAGE INTEGRASE-RELATED"/>
    <property type="match status" value="1"/>
</dbReference>
<dbReference type="InterPro" id="IPR004107">
    <property type="entry name" value="Integrase_SAM-like_N"/>
</dbReference>
<dbReference type="CDD" id="cd00397">
    <property type="entry name" value="DNA_BRE_C"/>
    <property type="match status" value="1"/>
</dbReference>
<dbReference type="InterPro" id="IPR044068">
    <property type="entry name" value="CB"/>
</dbReference>
<dbReference type="Proteomes" id="UP000231388">
    <property type="component" value="Unassembled WGS sequence"/>
</dbReference>
<dbReference type="Pfam" id="PF02899">
    <property type="entry name" value="Phage_int_SAM_1"/>
    <property type="match status" value="1"/>
</dbReference>
<gene>
    <name evidence="7" type="ORF">COX53_02070</name>
</gene>
<accession>A0A2G9XC12</accession>
<dbReference type="InterPro" id="IPR002104">
    <property type="entry name" value="Integrase_catalytic"/>
</dbReference>
<reference evidence="7 8" key="1">
    <citation type="submission" date="2017-09" db="EMBL/GenBank/DDBJ databases">
        <title>Depth-based differentiation of microbial function through sediment-hosted aquifers and enrichment of novel symbionts in the deep terrestrial subsurface.</title>
        <authorList>
            <person name="Probst A.J."/>
            <person name="Ladd B."/>
            <person name="Jarett J.K."/>
            <person name="Geller-Mcgrath D.E."/>
            <person name="Sieber C.M."/>
            <person name="Emerson J.B."/>
            <person name="Anantharaman K."/>
            <person name="Thomas B.C."/>
            <person name="Malmstrom R."/>
            <person name="Stieglmeier M."/>
            <person name="Klingl A."/>
            <person name="Woyke T."/>
            <person name="Ryan C.M."/>
            <person name="Banfield J.F."/>
        </authorList>
    </citation>
    <scope>NUCLEOTIDE SEQUENCE [LARGE SCALE GENOMIC DNA]</scope>
    <source>
        <strain evidence="7">CG23_combo_of_CG06-09_8_20_14_all_40_14</strain>
    </source>
</reference>
<dbReference type="Pfam" id="PF00589">
    <property type="entry name" value="Phage_integrase"/>
    <property type="match status" value="1"/>
</dbReference>
<evidence type="ECO:0000259" key="5">
    <source>
        <dbReference type="PROSITE" id="PS51898"/>
    </source>
</evidence>
<dbReference type="Gene3D" id="1.10.150.130">
    <property type="match status" value="1"/>
</dbReference>
<dbReference type="InterPro" id="IPR013762">
    <property type="entry name" value="Integrase-like_cat_sf"/>
</dbReference>
<dbReference type="SUPFAM" id="SSF56349">
    <property type="entry name" value="DNA breaking-rejoining enzymes"/>
    <property type="match status" value="1"/>
</dbReference>
<evidence type="ECO:0000256" key="2">
    <source>
        <dbReference type="ARBA" id="ARBA00023125"/>
    </source>
</evidence>
<feature type="domain" description="Core-binding (CB)" evidence="6">
    <location>
        <begin position="2"/>
        <end position="87"/>
    </location>
</feature>
<dbReference type="GO" id="GO:0006310">
    <property type="term" value="P:DNA recombination"/>
    <property type="evidence" value="ECO:0007669"/>
    <property type="project" value="UniProtKB-KW"/>
</dbReference>
<name>A0A2G9XC12_UNCKA</name>
<keyword evidence="2 4" id="KW-0238">DNA-binding</keyword>
<dbReference type="GO" id="GO:0003677">
    <property type="term" value="F:DNA binding"/>
    <property type="evidence" value="ECO:0007669"/>
    <property type="project" value="UniProtKB-UniRule"/>
</dbReference>
<evidence type="ECO:0008006" key="9">
    <source>
        <dbReference type="Google" id="ProtNLM"/>
    </source>
</evidence>
<evidence type="ECO:0000256" key="3">
    <source>
        <dbReference type="ARBA" id="ARBA00023172"/>
    </source>
</evidence>
<dbReference type="Gene3D" id="1.10.443.10">
    <property type="entry name" value="Intergrase catalytic core"/>
    <property type="match status" value="1"/>
</dbReference>
<dbReference type="GO" id="GO:0015074">
    <property type="term" value="P:DNA integration"/>
    <property type="evidence" value="ECO:0007669"/>
    <property type="project" value="UniProtKB-KW"/>
</dbReference>
<dbReference type="PANTHER" id="PTHR30349:SF81">
    <property type="entry name" value="TYROSINE RECOMBINASE XERC"/>
    <property type="match status" value="1"/>
</dbReference>
<evidence type="ECO:0000313" key="7">
    <source>
        <dbReference type="EMBL" id="PIP04528.1"/>
    </source>
</evidence>
<keyword evidence="1" id="KW-0229">DNA integration</keyword>
<evidence type="ECO:0000259" key="6">
    <source>
        <dbReference type="PROSITE" id="PS51900"/>
    </source>
</evidence>
<dbReference type="InterPro" id="IPR050090">
    <property type="entry name" value="Tyrosine_recombinase_XerCD"/>
</dbReference>
<dbReference type="AlphaFoldDB" id="A0A2G9XC12"/>
<dbReference type="PROSITE" id="PS51898">
    <property type="entry name" value="TYR_RECOMBINASE"/>
    <property type="match status" value="1"/>
</dbReference>
<proteinExistence type="predicted"/>
<evidence type="ECO:0000313" key="8">
    <source>
        <dbReference type="Proteomes" id="UP000231388"/>
    </source>
</evidence>
<dbReference type="InterPro" id="IPR011010">
    <property type="entry name" value="DNA_brk_join_enz"/>
</dbReference>
<protein>
    <recommendedName>
        <fullName evidence="9">Tyrosine recombinase XerC</fullName>
    </recommendedName>
</protein>
<evidence type="ECO:0000256" key="4">
    <source>
        <dbReference type="PROSITE-ProRule" id="PRU01248"/>
    </source>
</evidence>
<dbReference type="PROSITE" id="PS51900">
    <property type="entry name" value="CB"/>
    <property type="match status" value="1"/>
</dbReference>
<keyword evidence="3" id="KW-0233">DNA recombination</keyword>